<evidence type="ECO:0000313" key="4">
    <source>
        <dbReference type="EMBL" id="ASU77870.1"/>
    </source>
</evidence>
<evidence type="ECO:0000259" key="3">
    <source>
        <dbReference type="SMART" id="SM00934"/>
    </source>
</evidence>
<dbReference type="GO" id="GO:0006207">
    <property type="term" value="P:'de novo' pyrimidine nucleobase biosynthetic process"/>
    <property type="evidence" value="ECO:0007669"/>
    <property type="project" value="InterPro"/>
</dbReference>
<protein>
    <recommendedName>
        <fullName evidence="3">Orotidine 5'-phosphate decarboxylase domain-containing protein</fullName>
    </recommendedName>
</protein>
<sequence>MPTGAALFTQNRSENPPASEGTLPRTKPLLQVAFDFVDASEATRILAEIAPVIDIAEVGTSMLKTEGVGVIERFRRTVPETLVLADAKTMDDADYETRLVLEAGADMTTVCATAADTTISRAVARAHQYRGKVVCDLVGTRATRRRLRRLSELGADYVGIHNGLDERADNEDLSTQLAVCEAMGIRDVQLSGGITPESVRELRAGTPSIVVVGGYVLGSPEPRDAVERIRQALAGRFPGESS</sequence>
<gene>
    <name evidence="4" type="ORF">CDG81_05575</name>
</gene>
<dbReference type="SUPFAM" id="SSF51366">
    <property type="entry name" value="Ribulose-phoshate binding barrel"/>
    <property type="match status" value="1"/>
</dbReference>
<dbReference type="EMBL" id="CP022752">
    <property type="protein sequence ID" value="ASU77870.1"/>
    <property type="molecule type" value="Genomic_DNA"/>
</dbReference>
<dbReference type="InterPro" id="IPR011060">
    <property type="entry name" value="RibuloseP-bd_barrel"/>
</dbReference>
<feature type="region of interest" description="Disordered" evidence="2">
    <location>
        <begin position="1"/>
        <end position="24"/>
    </location>
</feature>
<reference evidence="4 5" key="1">
    <citation type="submission" date="2017-08" db="EMBL/GenBank/DDBJ databases">
        <title>The complete genome sequence of moderately halophilic actinomycete Actinopolyspora erythraea YIM 90600, the producer of novel erythromycin, novel actinopolysporins A-C and tubercidin.</title>
        <authorList>
            <person name="Yin M."/>
            <person name="Tang S."/>
        </authorList>
    </citation>
    <scope>NUCLEOTIDE SEQUENCE [LARGE SCALE GENOMIC DNA]</scope>
    <source>
        <strain evidence="4 5">YIM 90600</strain>
    </source>
</reference>
<dbReference type="KEGG" id="aey:CDG81_05575"/>
<keyword evidence="1" id="KW-0456">Lyase</keyword>
<evidence type="ECO:0000256" key="2">
    <source>
        <dbReference type="SAM" id="MobiDB-lite"/>
    </source>
</evidence>
<feature type="domain" description="Orotidine 5'-phosphate decarboxylase" evidence="3">
    <location>
        <begin position="29"/>
        <end position="229"/>
    </location>
</feature>
<dbReference type="Gene3D" id="3.20.20.70">
    <property type="entry name" value="Aldolase class I"/>
    <property type="match status" value="1"/>
</dbReference>
<dbReference type="AlphaFoldDB" id="A0A223RPR8"/>
<accession>A0A223RPR8</accession>
<dbReference type="GO" id="GO:0033982">
    <property type="term" value="F:3-dehydro-L-gulonate-6-phosphate decarboxylase activity"/>
    <property type="evidence" value="ECO:0007669"/>
    <property type="project" value="TreeGrafter"/>
</dbReference>
<proteinExistence type="predicted"/>
<dbReference type="Pfam" id="PF00215">
    <property type="entry name" value="OMPdecase"/>
    <property type="match status" value="1"/>
</dbReference>
<dbReference type="InterPro" id="IPR001754">
    <property type="entry name" value="OMPdeCOase_dom"/>
</dbReference>
<dbReference type="InterPro" id="IPR013785">
    <property type="entry name" value="Aldolase_TIM"/>
</dbReference>
<dbReference type="Proteomes" id="UP000215043">
    <property type="component" value="Chromosome"/>
</dbReference>
<evidence type="ECO:0000256" key="1">
    <source>
        <dbReference type="ARBA" id="ARBA00023239"/>
    </source>
</evidence>
<name>A0A223RPR8_9ACTN</name>
<organism evidence="4 5">
    <name type="scientific">Actinopolyspora erythraea</name>
    <dbReference type="NCBI Taxonomy" id="414996"/>
    <lineage>
        <taxon>Bacteria</taxon>
        <taxon>Bacillati</taxon>
        <taxon>Actinomycetota</taxon>
        <taxon>Actinomycetes</taxon>
        <taxon>Actinopolysporales</taxon>
        <taxon>Actinopolysporaceae</taxon>
        <taxon>Actinopolyspora</taxon>
    </lineage>
</organism>
<dbReference type="SMART" id="SM00934">
    <property type="entry name" value="OMPdecase"/>
    <property type="match status" value="1"/>
</dbReference>
<dbReference type="GO" id="GO:0019854">
    <property type="term" value="P:L-ascorbic acid catabolic process"/>
    <property type="evidence" value="ECO:0007669"/>
    <property type="project" value="TreeGrafter"/>
</dbReference>
<dbReference type="PANTHER" id="PTHR35039:SF3">
    <property type="entry name" value="3-KETO-L-GULONATE-6-PHOSPHATE DECARBOXYLASE SGBH-RELATED"/>
    <property type="match status" value="1"/>
</dbReference>
<dbReference type="GO" id="GO:0004590">
    <property type="term" value="F:orotidine-5'-phosphate decarboxylase activity"/>
    <property type="evidence" value="ECO:0007669"/>
    <property type="project" value="InterPro"/>
</dbReference>
<evidence type="ECO:0000313" key="5">
    <source>
        <dbReference type="Proteomes" id="UP000215043"/>
    </source>
</evidence>
<dbReference type="PANTHER" id="PTHR35039">
    <property type="entry name" value="3-KETO-L-GULONATE-6-PHOSPHATE DECARBOXYLASE SGBH-RELATED"/>
    <property type="match status" value="1"/>
</dbReference>